<evidence type="ECO:0000313" key="2">
    <source>
        <dbReference type="EMBL" id="MDT0576799.1"/>
    </source>
</evidence>
<reference evidence="2 3" key="1">
    <citation type="submission" date="2023-09" db="EMBL/GenBank/DDBJ databases">
        <authorList>
            <person name="Rey-Velasco X."/>
        </authorList>
    </citation>
    <scope>NUCLEOTIDE SEQUENCE [LARGE SCALE GENOMIC DNA]</scope>
    <source>
        <strain evidence="2 3">F390</strain>
    </source>
</reference>
<sequence length="107" mass="11667">MADPTNDNAFENVNTEQRDKDAQAQTVAQQAKGRSASSYVLDENSTKPAPGITDDENSTPDLVDKIKQMDTGGIDMSAYRGEPNHDDNEKKYGKSNIMKDEPGNSDS</sequence>
<name>A0ABU2ZKG2_9SPHN</name>
<comment type="caution">
    <text evidence="2">The sequence shown here is derived from an EMBL/GenBank/DDBJ whole genome shotgun (WGS) entry which is preliminary data.</text>
</comment>
<evidence type="ECO:0000313" key="3">
    <source>
        <dbReference type="Proteomes" id="UP001259803"/>
    </source>
</evidence>
<gene>
    <name evidence="2" type="ORF">RM533_11505</name>
</gene>
<keyword evidence="3" id="KW-1185">Reference proteome</keyword>
<feature type="compositionally biased region" description="Basic and acidic residues" evidence="1">
    <location>
        <begin position="82"/>
        <end position="107"/>
    </location>
</feature>
<feature type="compositionally biased region" description="Polar residues" evidence="1">
    <location>
        <begin position="1"/>
        <end position="15"/>
    </location>
</feature>
<dbReference type="RefSeq" id="WP_311341371.1">
    <property type="nucleotide sequence ID" value="NZ_JAVRHS010000011.1"/>
</dbReference>
<proteinExistence type="predicted"/>
<feature type="region of interest" description="Disordered" evidence="1">
    <location>
        <begin position="1"/>
        <end position="107"/>
    </location>
</feature>
<accession>A0ABU2ZKG2</accession>
<dbReference type="EMBL" id="JAVRHS010000011">
    <property type="protein sequence ID" value="MDT0576799.1"/>
    <property type="molecule type" value="Genomic_DNA"/>
</dbReference>
<organism evidence="2 3">
    <name type="scientific">Croceicoccus esteveae</name>
    <dbReference type="NCBI Taxonomy" id="3075597"/>
    <lineage>
        <taxon>Bacteria</taxon>
        <taxon>Pseudomonadati</taxon>
        <taxon>Pseudomonadota</taxon>
        <taxon>Alphaproteobacteria</taxon>
        <taxon>Sphingomonadales</taxon>
        <taxon>Erythrobacteraceae</taxon>
        <taxon>Croceicoccus</taxon>
    </lineage>
</organism>
<evidence type="ECO:0000256" key="1">
    <source>
        <dbReference type="SAM" id="MobiDB-lite"/>
    </source>
</evidence>
<protein>
    <submittedName>
        <fullName evidence="2">Uncharacterized protein</fullName>
    </submittedName>
</protein>
<dbReference type="Proteomes" id="UP001259803">
    <property type="component" value="Unassembled WGS sequence"/>
</dbReference>